<proteinExistence type="inferred from homology"/>
<keyword evidence="3" id="KW-0540">Nuclease</keyword>
<sequence length="494" mass="51391">MKRRAAPAAGEAGPKRQRPEPAVAVSLQGGQPSPCLNDVQNLLLRVFTAEFGENPRWLCVRGMPLVEAAAVVLLPCLDAGTARAAGGAAPLLSRLLRGPGAVGSRAPGEVEHFPGKDAALAGDRMLRTLLAARGRPAVSSKKRAAAPAQPLDPEAATTPLSAYLASAEARERSEYPTLGAAGEPAAGWVTTRGLGGGGAGAGDDRSDLVGLDCEMVLTASGHALARVSLVDANGRLLYDSLVRPAEAVTDYLTQYSGITEEALDGVQVTLADVQAKLLGGLISERSILVGHSLENDLRALKLVHERVLDTAVLYPHSRGWPYRHSLAGLVQTFLKRKLDRSLGHDSAADATAAMELALLKLEKGPSFGAGGSLRESVPLGRLLRADGVALSLSGGGGDAAATGPETPAWLLEGCREAGADPNGVGAISWAVVASTSPFFLQQRRAGGKTRDSEDMTRKREPRRARDGGCGPNAPPSWVPGPRVLTKDRPARASH</sequence>
<dbReference type="CDD" id="cd06145">
    <property type="entry name" value="REX1_like"/>
    <property type="match status" value="1"/>
</dbReference>
<dbReference type="InterPro" id="IPR036397">
    <property type="entry name" value="RNaseH_sf"/>
</dbReference>
<feature type="region of interest" description="Disordered" evidence="7">
    <location>
        <begin position="1"/>
        <end position="26"/>
    </location>
</feature>
<keyword evidence="6" id="KW-0539">Nucleus</keyword>
<evidence type="ECO:0000256" key="4">
    <source>
        <dbReference type="ARBA" id="ARBA00022801"/>
    </source>
</evidence>
<feature type="compositionally biased region" description="Low complexity" evidence="7">
    <location>
        <begin position="1"/>
        <end position="12"/>
    </location>
</feature>
<dbReference type="Gene3D" id="3.30.420.10">
    <property type="entry name" value="Ribonuclease H-like superfamily/Ribonuclease H"/>
    <property type="match status" value="1"/>
</dbReference>
<evidence type="ECO:0000256" key="1">
    <source>
        <dbReference type="ARBA" id="ARBA00004123"/>
    </source>
</evidence>
<comment type="similarity">
    <text evidence="2">Belongs to the REXO1/REXO3 family.</text>
</comment>
<comment type="subcellular location">
    <subcellularLocation>
        <location evidence="1">Nucleus</location>
    </subcellularLocation>
</comment>
<dbReference type="SMART" id="SM00479">
    <property type="entry name" value="EXOIII"/>
    <property type="match status" value="1"/>
</dbReference>
<dbReference type="InterPro" id="IPR034922">
    <property type="entry name" value="REX1-like_exo"/>
</dbReference>
<evidence type="ECO:0000259" key="8">
    <source>
        <dbReference type="SMART" id="SM00479"/>
    </source>
</evidence>
<feature type="compositionally biased region" description="Basic and acidic residues" evidence="7">
    <location>
        <begin position="484"/>
        <end position="494"/>
    </location>
</feature>
<evidence type="ECO:0000256" key="3">
    <source>
        <dbReference type="ARBA" id="ARBA00022722"/>
    </source>
</evidence>
<evidence type="ECO:0000256" key="5">
    <source>
        <dbReference type="ARBA" id="ARBA00022839"/>
    </source>
</evidence>
<dbReference type="EMBL" id="CAUYUJ010021990">
    <property type="protein sequence ID" value="CAK0908305.1"/>
    <property type="molecule type" value="Genomic_DNA"/>
</dbReference>
<evidence type="ECO:0000313" key="9">
    <source>
        <dbReference type="EMBL" id="CAK0908305.1"/>
    </source>
</evidence>
<gene>
    <name evidence="9" type="ORF">PCOR1329_LOCUS83014</name>
</gene>
<name>A0ABN9Y9S6_9DINO</name>
<keyword evidence="5" id="KW-0269">Exonuclease</keyword>
<comment type="caution">
    <text evidence="9">The sequence shown here is derived from an EMBL/GenBank/DDBJ whole genome shotgun (WGS) entry which is preliminary data.</text>
</comment>
<dbReference type="InterPro" id="IPR012337">
    <property type="entry name" value="RNaseH-like_sf"/>
</dbReference>
<organism evidence="9 10">
    <name type="scientific">Prorocentrum cordatum</name>
    <dbReference type="NCBI Taxonomy" id="2364126"/>
    <lineage>
        <taxon>Eukaryota</taxon>
        <taxon>Sar</taxon>
        <taxon>Alveolata</taxon>
        <taxon>Dinophyceae</taxon>
        <taxon>Prorocentrales</taxon>
        <taxon>Prorocentraceae</taxon>
        <taxon>Prorocentrum</taxon>
    </lineage>
</organism>
<evidence type="ECO:0000313" key="10">
    <source>
        <dbReference type="Proteomes" id="UP001189429"/>
    </source>
</evidence>
<dbReference type="SUPFAM" id="SSF53098">
    <property type="entry name" value="Ribonuclease H-like"/>
    <property type="match status" value="1"/>
</dbReference>
<feature type="region of interest" description="Disordered" evidence="7">
    <location>
        <begin position="442"/>
        <end position="494"/>
    </location>
</feature>
<dbReference type="PANTHER" id="PTHR12801:SF115">
    <property type="entry name" value="FI18136P1-RELATED"/>
    <property type="match status" value="1"/>
</dbReference>
<evidence type="ECO:0000256" key="2">
    <source>
        <dbReference type="ARBA" id="ARBA00006357"/>
    </source>
</evidence>
<evidence type="ECO:0000256" key="7">
    <source>
        <dbReference type="SAM" id="MobiDB-lite"/>
    </source>
</evidence>
<protein>
    <recommendedName>
        <fullName evidence="8">Exonuclease domain-containing protein</fullName>
    </recommendedName>
</protein>
<dbReference type="InterPro" id="IPR013520">
    <property type="entry name" value="Ribonucl_H"/>
</dbReference>
<keyword evidence="4" id="KW-0378">Hydrolase</keyword>
<dbReference type="InterPro" id="IPR047021">
    <property type="entry name" value="REXO1/3/4-like"/>
</dbReference>
<keyword evidence="10" id="KW-1185">Reference proteome</keyword>
<dbReference type="Proteomes" id="UP001189429">
    <property type="component" value="Unassembled WGS sequence"/>
</dbReference>
<accession>A0ABN9Y9S6</accession>
<dbReference type="PANTHER" id="PTHR12801">
    <property type="entry name" value="RNA EXONUCLEASE REXO1 / RECO3 FAMILY MEMBER-RELATED"/>
    <property type="match status" value="1"/>
</dbReference>
<evidence type="ECO:0000256" key="6">
    <source>
        <dbReference type="ARBA" id="ARBA00023242"/>
    </source>
</evidence>
<feature type="compositionally biased region" description="Basic and acidic residues" evidence="7">
    <location>
        <begin position="448"/>
        <end position="466"/>
    </location>
</feature>
<reference evidence="9" key="1">
    <citation type="submission" date="2023-10" db="EMBL/GenBank/DDBJ databases">
        <authorList>
            <person name="Chen Y."/>
            <person name="Shah S."/>
            <person name="Dougan E. K."/>
            <person name="Thang M."/>
            <person name="Chan C."/>
        </authorList>
    </citation>
    <scope>NUCLEOTIDE SEQUENCE [LARGE SCALE GENOMIC DNA]</scope>
</reference>
<dbReference type="Pfam" id="PF00929">
    <property type="entry name" value="RNase_T"/>
    <property type="match status" value="1"/>
</dbReference>
<feature type="domain" description="Exonuclease" evidence="8">
    <location>
        <begin position="207"/>
        <end position="366"/>
    </location>
</feature>